<keyword evidence="2" id="KW-1185">Reference proteome</keyword>
<dbReference type="AlphaFoldDB" id="H1DI62"/>
<name>H1DI62_9BACT</name>
<evidence type="ECO:0008006" key="3">
    <source>
        <dbReference type="Google" id="ProtNLM"/>
    </source>
</evidence>
<dbReference type="RefSeq" id="WP_009137238.1">
    <property type="nucleotide sequence ID" value="NZ_JH594596.1"/>
</dbReference>
<dbReference type="eggNOG" id="ENOG5033PIC">
    <property type="taxonomic scope" value="Bacteria"/>
</dbReference>
<dbReference type="HOGENOM" id="CLU_404749_0_0_10"/>
<sequence>MKKLLSIVLFAVIITACSKDDEEMKGIVADQITATVQPFTGDDMSLRAYWNQGDVMTVLRAGLPACQLTLSAGAGTSVGTFAGELSFGLGQEVTAIYPKVTGNEGFLTLQNEQNYAAETDINAYDIRFGSAQLVSDEVNIQMSSLLCALKLDIILGTDDAMESINSIEVVVPDRFLSGTFPISSANPAASLQMTNGTDRIKVNLTSTPSAGKQVTAYILTLPCDLSEVRQVKYIITTTNGVFTFCHKPAEAFLSGKMVPVILDVNRFTLVSGEPGEGEYARTISDISEYTNLNDPVFYGIGATDPVYANSYLISEAGNYTFDATVIGNGPGGIMANGKFHTSTASITPKSAALVWQDKPGLIKKVAFSNGKIIFSTAETFTPGNALIAAYAGSDGTGEILWSWHIWMTDKPALETHINLEGHKFTFMDRNLGAVNKTIGDAGSLGLLYQWGRKDPFLNSASATEVVQPILYDIEGKVLTDRFAELWTSSDKGTIAYTLANPTHFLLAKDQETSADWYYGGGAGRVNRNFYLWGNPEGYVYRELSETLKTIYDPCPVGYRVPGNFAWSFVTYDGHFTPVPEQWSVKGSFTGGYTVIYDGTNTTFYPAQGCRSSAGGLSDAGEYGHYWMSGPFDEISPYVVCFGFANWYIHPDNECNTSTGRAVRCVKE</sequence>
<comment type="caution">
    <text evidence="1">The sequence shown here is derived from an EMBL/GenBank/DDBJ whole genome shotgun (WGS) entry which is preliminary data.</text>
</comment>
<protein>
    <recommendedName>
        <fullName evidence="3">Fibrobacter succinogenes major paralogous domain-containing protein</fullName>
    </recommendedName>
</protein>
<dbReference type="PROSITE" id="PS51257">
    <property type="entry name" value="PROKAR_LIPOPROTEIN"/>
    <property type="match status" value="1"/>
</dbReference>
<evidence type="ECO:0000313" key="1">
    <source>
        <dbReference type="EMBL" id="EHP46474.1"/>
    </source>
</evidence>
<evidence type="ECO:0000313" key="2">
    <source>
        <dbReference type="Proteomes" id="UP000004892"/>
    </source>
</evidence>
<dbReference type="GeneID" id="98069648"/>
<dbReference type="PATRIC" id="fig|742817.3.peg.2233"/>
<reference evidence="1 2" key="1">
    <citation type="submission" date="2012-01" db="EMBL/GenBank/DDBJ databases">
        <title>The Genome Sequence of Odoribacter laneus YIT 12061.</title>
        <authorList>
            <consortium name="The Broad Institute Genome Sequencing Platform"/>
            <person name="Earl A."/>
            <person name="Ward D."/>
            <person name="Feldgarden M."/>
            <person name="Gevers D."/>
            <person name="Morotomi M."/>
            <person name="Young S.K."/>
            <person name="Zeng Q."/>
            <person name="Gargeya S."/>
            <person name="Fitzgerald M."/>
            <person name="Haas B."/>
            <person name="Abouelleil A."/>
            <person name="Alvarado L."/>
            <person name="Arachchi H.M."/>
            <person name="Berlin A."/>
            <person name="Chapman S.B."/>
            <person name="Gearin G."/>
            <person name="Goldberg J."/>
            <person name="Griggs A."/>
            <person name="Gujja S."/>
            <person name="Hansen M."/>
            <person name="Heiman D."/>
            <person name="Howarth C."/>
            <person name="Larimer J."/>
            <person name="Lui A."/>
            <person name="MacDonald P.J.P."/>
            <person name="McCowen C."/>
            <person name="Montmayeur A."/>
            <person name="Murphy C."/>
            <person name="Neiman D."/>
            <person name="Pearson M."/>
            <person name="Priest M."/>
            <person name="Roberts A."/>
            <person name="Saif S."/>
            <person name="Shea T."/>
            <person name="Sisk P."/>
            <person name="Stolte C."/>
            <person name="Sykes S."/>
            <person name="Wortman J."/>
            <person name="Nusbaum C."/>
            <person name="Birren B."/>
        </authorList>
    </citation>
    <scope>NUCLEOTIDE SEQUENCE [LARGE SCALE GENOMIC DNA]</scope>
    <source>
        <strain evidence="1 2">YIT 12061</strain>
    </source>
</reference>
<proteinExistence type="predicted"/>
<accession>H1DI62</accession>
<gene>
    <name evidence="1" type="ORF">HMPREF9449_02091</name>
</gene>
<dbReference type="EMBL" id="ADMC01000025">
    <property type="protein sequence ID" value="EHP46474.1"/>
    <property type="molecule type" value="Genomic_DNA"/>
</dbReference>
<organism evidence="1 2">
    <name type="scientific">Odoribacter laneus YIT 12061</name>
    <dbReference type="NCBI Taxonomy" id="742817"/>
    <lineage>
        <taxon>Bacteria</taxon>
        <taxon>Pseudomonadati</taxon>
        <taxon>Bacteroidota</taxon>
        <taxon>Bacteroidia</taxon>
        <taxon>Bacteroidales</taxon>
        <taxon>Odoribacteraceae</taxon>
        <taxon>Odoribacter</taxon>
    </lineage>
</organism>
<dbReference type="Proteomes" id="UP000004892">
    <property type="component" value="Unassembled WGS sequence"/>
</dbReference>